<reference evidence="1 2" key="2">
    <citation type="journal article" date="2019" name="G3 (Bethesda)">
        <title>Hybrid Assembly of the Genome of the Entomopathogenic Nematode Steinernema carpocapsae Identifies the X-Chromosome.</title>
        <authorList>
            <person name="Serra L."/>
            <person name="Macchietto M."/>
            <person name="Macias-Munoz A."/>
            <person name="McGill C.J."/>
            <person name="Rodriguez I.M."/>
            <person name="Rodriguez B."/>
            <person name="Murad R."/>
            <person name="Mortazavi A."/>
        </authorList>
    </citation>
    <scope>NUCLEOTIDE SEQUENCE [LARGE SCALE GENOMIC DNA]</scope>
    <source>
        <strain evidence="1 2">ALL</strain>
    </source>
</reference>
<comment type="caution">
    <text evidence="1">The sequence shown here is derived from an EMBL/GenBank/DDBJ whole genome shotgun (WGS) entry which is preliminary data.</text>
</comment>
<dbReference type="Proteomes" id="UP000298663">
    <property type="component" value="Unassembled WGS sequence"/>
</dbReference>
<protein>
    <submittedName>
        <fullName evidence="1">Uncharacterized protein</fullName>
    </submittedName>
</protein>
<organism evidence="1 2">
    <name type="scientific">Steinernema carpocapsae</name>
    <name type="common">Entomopathogenic nematode</name>
    <dbReference type="NCBI Taxonomy" id="34508"/>
    <lineage>
        <taxon>Eukaryota</taxon>
        <taxon>Metazoa</taxon>
        <taxon>Ecdysozoa</taxon>
        <taxon>Nematoda</taxon>
        <taxon>Chromadorea</taxon>
        <taxon>Rhabditida</taxon>
        <taxon>Tylenchina</taxon>
        <taxon>Panagrolaimomorpha</taxon>
        <taxon>Strongyloidoidea</taxon>
        <taxon>Steinernematidae</taxon>
        <taxon>Steinernema</taxon>
    </lineage>
</organism>
<dbReference type="EMBL" id="AZBU02000003">
    <property type="protein sequence ID" value="TKR89631.1"/>
    <property type="molecule type" value="Genomic_DNA"/>
</dbReference>
<proteinExistence type="predicted"/>
<evidence type="ECO:0000313" key="2">
    <source>
        <dbReference type="Proteomes" id="UP000298663"/>
    </source>
</evidence>
<reference evidence="1 2" key="1">
    <citation type="journal article" date="2015" name="Genome Biol.">
        <title>Comparative genomics of Steinernema reveals deeply conserved gene regulatory networks.</title>
        <authorList>
            <person name="Dillman A.R."/>
            <person name="Macchietto M."/>
            <person name="Porter C.F."/>
            <person name="Rogers A."/>
            <person name="Williams B."/>
            <person name="Antoshechkin I."/>
            <person name="Lee M.M."/>
            <person name="Goodwin Z."/>
            <person name="Lu X."/>
            <person name="Lewis E.E."/>
            <person name="Goodrich-Blair H."/>
            <person name="Stock S.P."/>
            <person name="Adams B.J."/>
            <person name="Sternberg P.W."/>
            <person name="Mortazavi A."/>
        </authorList>
    </citation>
    <scope>NUCLEOTIDE SEQUENCE [LARGE SCALE GENOMIC DNA]</scope>
    <source>
        <strain evidence="1 2">ALL</strain>
    </source>
</reference>
<keyword evidence="2" id="KW-1185">Reference proteome</keyword>
<evidence type="ECO:0000313" key="1">
    <source>
        <dbReference type="EMBL" id="TKR89631.1"/>
    </source>
</evidence>
<sequence>MRLCVPVQRLYRGFPCTALQVFAESTVSMSGTGLFAGKYPTPCYISFLAPMFPLSYATSTSADSTHTLVRETVLE</sequence>
<gene>
    <name evidence="1" type="ORF">L596_013702</name>
</gene>
<dbReference type="AlphaFoldDB" id="A0A4U5P1M6"/>
<accession>A0A4U5P1M6</accession>
<name>A0A4U5P1M6_STECR</name>